<dbReference type="InterPro" id="IPR012337">
    <property type="entry name" value="RNaseH-like_sf"/>
</dbReference>
<dbReference type="Pfam" id="PF13276">
    <property type="entry name" value="HTH_21"/>
    <property type="match status" value="1"/>
</dbReference>
<dbReference type="eggNOG" id="COG2801">
    <property type="taxonomic scope" value="Bacteria"/>
</dbReference>
<feature type="domain" description="Integrase catalytic" evidence="2">
    <location>
        <begin position="105"/>
        <end position="191"/>
    </location>
</feature>
<keyword evidence="4" id="KW-1185">Reference proteome</keyword>
<protein>
    <submittedName>
        <fullName evidence="3">Transposase for IS3513</fullName>
    </submittedName>
</protein>
<dbReference type="EMBL" id="AM420293">
    <property type="protein sequence ID" value="CAM01857.1"/>
    <property type="molecule type" value="Genomic_DNA"/>
</dbReference>
<proteinExistence type="predicted"/>
<evidence type="ECO:0000256" key="1">
    <source>
        <dbReference type="ARBA" id="ARBA00002286"/>
    </source>
</evidence>
<evidence type="ECO:0000313" key="3">
    <source>
        <dbReference type="EMBL" id="CAM01857.1"/>
    </source>
</evidence>
<dbReference type="STRING" id="405948.SACE_2566"/>
<dbReference type="PANTHER" id="PTHR46889:SF4">
    <property type="entry name" value="TRANSPOSASE INSO FOR INSERTION SEQUENCE ELEMENT IS911B-RELATED"/>
    <property type="match status" value="1"/>
</dbReference>
<dbReference type="Gene3D" id="3.30.420.10">
    <property type="entry name" value="Ribonuclease H-like superfamily/Ribonuclease H"/>
    <property type="match status" value="1"/>
</dbReference>
<dbReference type="PANTHER" id="PTHR46889">
    <property type="entry name" value="TRANSPOSASE INSF FOR INSERTION SEQUENCE IS3B-RELATED"/>
    <property type="match status" value="1"/>
</dbReference>
<dbReference type="NCBIfam" id="NF033516">
    <property type="entry name" value="transpos_IS3"/>
    <property type="match status" value="1"/>
</dbReference>
<dbReference type="InterPro" id="IPR036397">
    <property type="entry name" value="RNaseH_sf"/>
</dbReference>
<dbReference type="GO" id="GO:0003676">
    <property type="term" value="F:nucleic acid binding"/>
    <property type="evidence" value="ECO:0007669"/>
    <property type="project" value="InterPro"/>
</dbReference>
<dbReference type="InterPro" id="IPR001584">
    <property type="entry name" value="Integrase_cat-core"/>
</dbReference>
<evidence type="ECO:0000259" key="2">
    <source>
        <dbReference type="PROSITE" id="PS50994"/>
    </source>
</evidence>
<dbReference type="Proteomes" id="UP000006728">
    <property type="component" value="Chromosome"/>
</dbReference>
<dbReference type="AlphaFoldDB" id="A4FCT2"/>
<dbReference type="PROSITE" id="PS50994">
    <property type="entry name" value="INTEGRASE"/>
    <property type="match status" value="1"/>
</dbReference>
<dbReference type="InterPro" id="IPR050900">
    <property type="entry name" value="Transposase_IS3/IS150/IS904"/>
</dbReference>
<dbReference type="KEGG" id="sen:SACE_2566"/>
<name>A4FCT2_SACEN</name>
<dbReference type="InterPro" id="IPR048020">
    <property type="entry name" value="Transpos_IS3"/>
</dbReference>
<organism evidence="3 4">
    <name type="scientific">Saccharopolyspora erythraea (strain ATCC 11635 / DSM 40517 / JCM 4748 / NBRC 13426 / NCIMB 8594 / NRRL 2338)</name>
    <dbReference type="NCBI Taxonomy" id="405948"/>
    <lineage>
        <taxon>Bacteria</taxon>
        <taxon>Bacillati</taxon>
        <taxon>Actinomycetota</taxon>
        <taxon>Actinomycetes</taxon>
        <taxon>Pseudonocardiales</taxon>
        <taxon>Pseudonocardiaceae</taxon>
        <taxon>Saccharopolyspora</taxon>
    </lineage>
</organism>
<dbReference type="SUPFAM" id="SSF53098">
    <property type="entry name" value="Ribonuclease H-like"/>
    <property type="match status" value="1"/>
</dbReference>
<reference evidence="3 4" key="1">
    <citation type="journal article" date="2007" name="Nat. Biotechnol.">
        <title>Complete genome sequence of the erythromycin-producing bacterium Saccharopolyspora erythraea NRRL23338.</title>
        <authorList>
            <person name="Oliynyk M."/>
            <person name="Samborskyy M."/>
            <person name="Lester J.B."/>
            <person name="Mironenko T."/>
            <person name="Scott N."/>
            <person name="Dickens S."/>
            <person name="Haydock S.F."/>
            <person name="Leadlay P.F."/>
        </authorList>
    </citation>
    <scope>NUCLEOTIDE SEQUENCE [LARGE SCALE GENOMIC DNA]</scope>
    <source>
        <strain evidence="4">ATCC 11635 / DSM 40517 / JCM 4748 / NBRC 13426 / NCIMB 8594 / NRRL 2338</strain>
    </source>
</reference>
<accession>A4FCT2</accession>
<dbReference type="InterPro" id="IPR025948">
    <property type="entry name" value="HTH-like_dom"/>
</dbReference>
<dbReference type="Pfam" id="PF00665">
    <property type="entry name" value="rve"/>
    <property type="match status" value="1"/>
</dbReference>
<gene>
    <name evidence="3" type="ordered locus">SACE_2566</name>
</gene>
<dbReference type="GO" id="GO:0015074">
    <property type="term" value="P:DNA integration"/>
    <property type="evidence" value="ECO:0007669"/>
    <property type="project" value="InterPro"/>
</dbReference>
<evidence type="ECO:0000313" key="4">
    <source>
        <dbReference type="Proteomes" id="UP000006728"/>
    </source>
</evidence>
<comment type="function">
    <text evidence="1">Involved in the transposition of the insertion sequence.</text>
</comment>
<dbReference type="HOGENOM" id="CLU_027402_4_2_11"/>
<sequence length="191" mass="21692">MCRMLGVSRSSFYAWRHRAETPTRTRRRELAEHVRRVFDDSRQTYGCRRVCAQLAREGIAASVGLVADLMRELGLTAVQPRAYKTTTVPGEEPIISPDLLDRDFTAQQPGNRLVGDITYLRTGEGWLYLATVIDLATRMVIGWAMAEHMRTSLVIDALAMARTHGHLRDGAVFHSDRGAQYTSKEFSRYCW</sequence>